<dbReference type="PANTHER" id="PTHR43033">
    <property type="entry name" value="TRNA(ILE)-LYSIDINE SYNTHASE-RELATED"/>
    <property type="match status" value="1"/>
</dbReference>
<accession>A0A240ENX6</accession>
<dbReference type="Proteomes" id="UP000219336">
    <property type="component" value="Unassembled WGS sequence"/>
</dbReference>
<protein>
    <recommendedName>
        <fullName evidence="8">tRNA(Ile)-lysidine synthase</fullName>
        <ecNumber evidence="8">6.3.4.19</ecNumber>
    </recommendedName>
    <alternativeName>
        <fullName evidence="8">tRNA(Ile)-2-lysyl-cytidine synthase</fullName>
    </alternativeName>
    <alternativeName>
        <fullName evidence="8">tRNA(Ile)-lysidine synthetase</fullName>
    </alternativeName>
</protein>
<feature type="binding site" evidence="8">
    <location>
        <begin position="26"/>
        <end position="31"/>
    </location>
    <ligand>
        <name>ATP</name>
        <dbReference type="ChEBI" id="CHEBI:30616"/>
    </ligand>
</feature>
<evidence type="ECO:0000256" key="3">
    <source>
        <dbReference type="ARBA" id="ARBA00022598"/>
    </source>
</evidence>
<keyword evidence="3 8" id="KW-0436">Ligase</keyword>
<dbReference type="AlphaFoldDB" id="A0A240ENX6"/>
<dbReference type="SUPFAM" id="SSF52402">
    <property type="entry name" value="Adenine nucleotide alpha hydrolases-like"/>
    <property type="match status" value="1"/>
</dbReference>
<dbReference type="EC" id="6.3.4.19" evidence="8"/>
<gene>
    <name evidence="8 10" type="primary">tilS</name>
    <name evidence="10" type="ORF">VTH8203_04072</name>
</gene>
<comment type="subcellular location">
    <subcellularLocation>
        <location evidence="1 8">Cytoplasm</location>
    </subcellularLocation>
</comment>
<dbReference type="RefSeq" id="WP_096995347.1">
    <property type="nucleotide sequence ID" value="NZ_JBHSII010000001.1"/>
</dbReference>
<evidence type="ECO:0000313" key="11">
    <source>
        <dbReference type="Proteomes" id="UP000219336"/>
    </source>
</evidence>
<keyword evidence="4 8" id="KW-0819">tRNA processing</keyword>
<keyword evidence="11" id="KW-1185">Reference proteome</keyword>
<evidence type="ECO:0000256" key="7">
    <source>
        <dbReference type="ARBA" id="ARBA00048539"/>
    </source>
</evidence>
<keyword evidence="2 8" id="KW-0963">Cytoplasm</keyword>
<dbReference type="InterPro" id="IPR014729">
    <property type="entry name" value="Rossmann-like_a/b/a_fold"/>
</dbReference>
<name>A0A240ENX6_9VIBR</name>
<evidence type="ECO:0000256" key="2">
    <source>
        <dbReference type="ARBA" id="ARBA00022490"/>
    </source>
</evidence>
<organism evidence="10 11">
    <name type="scientific">Vibrio thalassae</name>
    <dbReference type="NCBI Taxonomy" id="1243014"/>
    <lineage>
        <taxon>Bacteria</taxon>
        <taxon>Pseudomonadati</taxon>
        <taxon>Pseudomonadota</taxon>
        <taxon>Gammaproteobacteria</taxon>
        <taxon>Vibrionales</taxon>
        <taxon>Vibrionaceae</taxon>
        <taxon>Vibrio</taxon>
    </lineage>
</organism>
<comment type="domain">
    <text evidence="8">The N-terminal region contains the highly conserved SGGXDS motif, predicted to be a P-loop motif involved in ATP binding.</text>
</comment>
<keyword evidence="6 8" id="KW-0067">ATP-binding</keyword>
<comment type="catalytic activity">
    <reaction evidence="7 8">
        <text>cytidine(34) in tRNA(Ile2) + L-lysine + ATP = lysidine(34) in tRNA(Ile2) + AMP + diphosphate + H(+)</text>
        <dbReference type="Rhea" id="RHEA:43744"/>
        <dbReference type="Rhea" id="RHEA-COMP:10625"/>
        <dbReference type="Rhea" id="RHEA-COMP:10670"/>
        <dbReference type="ChEBI" id="CHEBI:15378"/>
        <dbReference type="ChEBI" id="CHEBI:30616"/>
        <dbReference type="ChEBI" id="CHEBI:32551"/>
        <dbReference type="ChEBI" id="CHEBI:33019"/>
        <dbReference type="ChEBI" id="CHEBI:82748"/>
        <dbReference type="ChEBI" id="CHEBI:83665"/>
        <dbReference type="ChEBI" id="CHEBI:456215"/>
        <dbReference type="EC" id="6.3.4.19"/>
    </reaction>
</comment>
<dbReference type="Pfam" id="PF09179">
    <property type="entry name" value="TilS"/>
    <property type="match status" value="1"/>
</dbReference>
<dbReference type="CDD" id="cd01992">
    <property type="entry name" value="TilS_N"/>
    <property type="match status" value="1"/>
</dbReference>
<dbReference type="HAMAP" id="MF_01161">
    <property type="entry name" value="tRNA_Ile_lys_synt"/>
    <property type="match status" value="1"/>
</dbReference>
<dbReference type="GO" id="GO:0032267">
    <property type="term" value="F:tRNA(Ile)-lysidine synthase activity"/>
    <property type="evidence" value="ECO:0007669"/>
    <property type="project" value="UniProtKB-EC"/>
</dbReference>
<dbReference type="OrthoDB" id="9807403at2"/>
<dbReference type="NCBIfam" id="TIGR02432">
    <property type="entry name" value="lysidine_TilS_N"/>
    <property type="match status" value="1"/>
</dbReference>
<keyword evidence="5 8" id="KW-0547">Nucleotide-binding</keyword>
<proteinExistence type="inferred from homology"/>
<dbReference type="InterPro" id="IPR012094">
    <property type="entry name" value="tRNA_Ile_lys_synt"/>
</dbReference>
<dbReference type="GO" id="GO:0005524">
    <property type="term" value="F:ATP binding"/>
    <property type="evidence" value="ECO:0007669"/>
    <property type="project" value="UniProtKB-UniRule"/>
</dbReference>
<dbReference type="Pfam" id="PF11734">
    <property type="entry name" value="TilS_C"/>
    <property type="match status" value="1"/>
</dbReference>
<reference evidence="11" key="1">
    <citation type="submission" date="2016-06" db="EMBL/GenBank/DDBJ databases">
        <authorList>
            <person name="Rodrigo-Torres L."/>
            <person name="Arahal R.D."/>
            <person name="Lucena T."/>
        </authorList>
    </citation>
    <scope>NUCLEOTIDE SEQUENCE [LARGE SCALE GENOMIC DNA]</scope>
    <source>
        <strain evidence="11">CECT8203</strain>
    </source>
</reference>
<dbReference type="Pfam" id="PF01171">
    <property type="entry name" value="ATP_bind_3"/>
    <property type="match status" value="1"/>
</dbReference>
<dbReference type="InterPro" id="IPR011063">
    <property type="entry name" value="TilS/TtcA_N"/>
</dbReference>
<dbReference type="EMBL" id="OANU01000123">
    <property type="protein sequence ID" value="SNX50412.1"/>
    <property type="molecule type" value="Genomic_DNA"/>
</dbReference>
<dbReference type="PANTHER" id="PTHR43033:SF1">
    <property type="entry name" value="TRNA(ILE)-LYSIDINE SYNTHASE-RELATED"/>
    <property type="match status" value="1"/>
</dbReference>
<comment type="similarity">
    <text evidence="8">Belongs to the tRNA(Ile)-lysidine synthase family.</text>
</comment>
<dbReference type="InterPro" id="IPR012796">
    <property type="entry name" value="Lysidine-tRNA-synth_C"/>
</dbReference>
<dbReference type="NCBIfam" id="TIGR02433">
    <property type="entry name" value="lysidine_TilS_C"/>
    <property type="match status" value="1"/>
</dbReference>
<dbReference type="Gene3D" id="1.20.59.20">
    <property type="match status" value="1"/>
</dbReference>
<evidence type="ECO:0000256" key="1">
    <source>
        <dbReference type="ARBA" id="ARBA00004496"/>
    </source>
</evidence>
<feature type="domain" description="Lysidine-tRNA(Ile) synthetase C-terminal" evidence="9">
    <location>
        <begin position="366"/>
        <end position="435"/>
    </location>
</feature>
<dbReference type="SUPFAM" id="SSF56037">
    <property type="entry name" value="PheT/TilS domain"/>
    <property type="match status" value="1"/>
</dbReference>
<evidence type="ECO:0000313" key="10">
    <source>
        <dbReference type="EMBL" id="SNX50412.1"/>
    </source>
</evidence>
<dbReference type="InterPro" id="IPR015262">
    <property type="entry name" value="tRNA_Ile_lys_synt_subst-bd"/>
</dbReference>
<dbReference type="SUPFAM" id="SSF82829">
    <property type="entry name" value="MesJ substrate recognition domain-like"/>
    <property type="match status" value="1"/>
</dbReference>
<evidence type="ECO:0000256" key="8">
    <source>
        <dbReference type="HAMAP-Rule" id="MF_01161"/>
    </source>
</evidence>
<dbReference type="InterPro" id="IPR012795">
    <property type="entry name" value="tRNA_Ile_lys_synt_N"/>
</dbReference>
<evidence type="ECO:0000256" key="4">
    <source>
        <dbReference type="ARBA" id="ARBA00022694"/>
    </source>
</evidence>
<dbReference type="GO" id="GO:0005737">
    <property type="term" value="C:cytoplasm"/>
    <property type="evidence" value="ECO:0007669"/>
    <property type="project" value="UniProtKB-SubCell"/>
</dbReference>
<dbReference type="GO" id="GO:0006400">
    <property type="term" value="P:tRNA modification"/>
    <property type="evidence" value="ECO:0007669"/>
    <property type="project" value="UniProtKB-UniRule"/>
</dbReference>
<dbReference type="Gene3D" id="3.40.50.620">
    <property type="entry name" value="HUPs"/>
    <property type="match status" value="1"/>
</dbReference>
<sequence length="437" mass="49374">MTLYQQFSQVLDEQQVMHGKLIVGFSGGMDSRVLLRLAARYCKQHSIACLAVHVHHGLSANADEWQIHCERWAKEEAVEFVCERVILAKDSGDSLEQLARQARYQALCQHIENGDLLLTGQHLDDQAETMLLALKRGSGPKGLSSMASSMAFSLGTLVRPLLNATRRDIERYAQQQQLQWVEDESNTDTRFDRNFLRQNVLPVLSQRWPSFAHAASRSARLCAKQEQLLKELLLPELEASLTEFQGLNITTMLLHSDLKREQLLRLWLDINTSLMPTEVQLGKIWQEVALARADANPALSLAGGSIRRSNGELHWVATCADVSSWKQEWLGKTSLELPDNLGTLTLVDLTNGEKMTLERQTLTGELHVSFNPEGLSAHPYGRAGSRKLKKLFQEHNVPSWQRRRMPILMLDNKVVAVANLFVDKAFYGSDCELVWDK</sequence>
<dbReference type="SMART" id="SM00977">
    <property type="entry name" value="TilS_C"/>
    <property type="match status" value="1"/>
</dbReference>
<evidence type="ECO:0000256" key="5">
    <source>
        <dbReference type="ARBA" id="ARBA00022741"/>
    </source>
</evidence>
<evidence type="ECO:0000256" key="6">
    <source>
        <dbReference type="ARBA" id="ARBA00022840"/>
    </source>
</evidence>
<evidence type="ECO:0000259" key="9">
    <source>
        <dbReference type="SMART" id="SM00977"/>
    </source>
</evidence>
<comment type="function">
    <text evidence="8">Ligates lysine onto the cytidine present at position 34 of the AUA codon-specific tRNA(Ile) that contains the anticodon CAU, in an ATP-dependent manner. Cytidine is converted to lysidine, thus changing the amino acid specificity of the tRNA from methionine to isoleucine.</text>
</comment>